<dbReference type="AlphaFoldDB" id="A0A5K7YT22"/>
<accession>A0A5K7YT22</accession>
<evidence type="ECO:0008006" key="3">
    <source>
        <dbReference type="Google" id="ProtNLM"/>
    </source>
</evidence>
<dbReference type="KEGG" id="dalk:DSCA_54750"/>
<evidence type="ECO:0000313" key="2">
    <source>
        <dbReference type="Proteomes" id="UP000427906"/>
    </source>
</evidence>
<protein>
    <recommendedName>
        <fullName evidence="3">MFS transporter permease</fullName>
    </recommendedName>
</protein>
<keyword evidence="2" id="KW-1185">Reference proteome</keyword>
<dbReference type="Proteomes" id="UP000427906">
    <property type="component" value="Chromosome"/>
</dbReference>
<reference evidence="1 2" key="1">
    <citation type="submission" date="2019-11" db="EMBL/GenBank/DDBJ databases">
        <title>Comparative genomics of hydrocarbon-degrading Desulfosarcina strains.</title>
        <authorList>
            <person name="Watanabe M."/>
            <person name="Kojima H."/>
            <person name="Fukui M."/>
        </authorList>
    </citation>
    <scope>NUCLEOTIDE SEQUENCE [LARGE SCALE GENOMIC DNA]</scope>
    <source>
        <strain evidence="1 2">PL12</strain>
    </source>
</reference>
<dbReference type="RefSeq" id="WP_155319362.1">
    <property type="nucleotide sequence ID" value="NZ_AP021874.1"/>
</dbReference>
<evidence type="ECO:0000313" key="1">
    <source>
        <dbReference type="EMBL" id="BBO71545.1"/>
    </source>
</evidence>
<organism evidence="1 2">
    <name type="scientific">Desulfosarcina alkanivorans</name>
    <dbReference type="NCBI Taxonomy" id="571177"/>
    <lineage>
        <taxon>Bacteria</taxon>
        <taxon>Pseudomonadati</taxon>
        <taxon>Thermodesulfobacteriota</taxon>
        <taxon>Desulfobacteria</taxon>
        <taxon>Desulfobacterales</taxon>
        <taxon>Desulfosarcinaceae</taxon>
        <taxon>Desulfosarcina</taxon>
    </lineage>
</organism>
<dbReference type="OrthoDB" id="5419679at2"/>
<name>A0A5K7YT22_9BACT</name>
<sequence length="165" mass="19282">MKNSDPPTAEARLPEVVIPKENAVFWMDDRGRWCNRHGRFTHKRIIDHFNRAIRRDKDGYYLTQTRGDVREKVYFNYVDTPLFVSRVITRHPIELVLNTGETMNLDPAGLFVDADQLYLRRGDERIRFGERSLMAMAPYLEEGADGFYLCIGDRRWPIPAHAPCP</sequence>
<gene>
    <name evidence="1" type="ORF">DSCA_54750</name>
</gene>
<proteinExistence type="predicted"/>
<dbReference type="EMBL" id="AP021874">
    <property type="protein sequence ID" value="BBO71545.1"/>
    <property type="molecule type" value="Genomic_DNA"/>
</dbReference>